<evidence type="ECO:0000313" key="2">
    <source>
        <dbReference type="Proteomes" id="UP001143545"/>
    </source>
</evidence>
<dbReference type="AlphaFoldDB" id="A0A9W6B6U9"/>
<dbReference type="InterPro" id="IPR019861">
    <property type="entry name" value="PorP/SprF_Bacteroidetes"/>
</dbReference>
<dbReference type="Pfam" id="PF11751">
    <property type="entry name" value="PorP_SprF"/>
    <property type="match status" value="1"/>
</dbReference>
<sequence>MVPQTLNPGATALQESSSVGLLHRYQWPNSKIPINSDYAFYNTFSEAMNSGIGVNVLSQIESFSHYRLLQVNLAYSYRVQLSRNWYFHPGLEVGYGTKNYGFQNHVLGDQFNIDTGTINDFSIDPLLLNENVGYFDISAGAIINNEQFWFGLSVKHLNRPQISFTNYGNTYLDMFFSVMASYTFEFQDQPRFIPYDTKLLLSANFMQQGEYNRLDLGMGLRFDPVYAGLVLATNPNSNTENAPIVTSLNPYLGFEYDHFKVGYSYDVIVNGMGQSGGIHELSLIYMFNLTKDCDGCPDYYKGPKTKTYLY</sequence>
<accession>A0A9W6B6U9</accession>
<name>A0A9W6B6U9_9FLAO</name>
<evidence type="ECO:0000313" key="1">
    <source>
        <dbReference type="EMBL" id="GLB52334.1"/>
    </source>
</evidence>
<organism evidence="1 2">
    <name type="scientific">Neptunitalea chrysea</name>
    <dbReference type="NCBI Taxonomy" id="1647581"/>
    <lineage>
        <taxon>Bacteria</taxon>
        <taxon>Pseudomonadati</taxon>
        <taxon>Bacteroidota</taxon>
        <taxon>Flavobacteriia</taxon>
        <taxon>Flavobacteriales</taxon>
        <taxon>Flavobacteriaceae</taxon>
        <taxon>Neptunitalea</taxon>
    </lineage>
</organism>
<comment type="caution">
    <text evidence="1">The sequence shown here is derived from an EMBL/GenBank/DDBJ whole genome shotgun (WGS) entry which is preliminary data.</text>
</comment>
<dbReference type="NCBIfam" id="TIGR03519">
    <property type="entry name" value="T9SS_PorP_fam"/>
    <property type="match status" value="1"/>
</dbReference>
<gene>
    <name evidence="1" type="ORF">NBRC110019_13740</name>
</gene>
<dbReference type="Proteomes" id="UP001143545">
    <property type="component" value="Unassembled WGS sequence"/>
</dbReference>
<protein>
    <recommendedName>
        <fullName evidence="3">Type IX secretion system membrane protein PorP/SprF</fullName>
    </recommendedName>
</protein>
<evidence type="ECO:0008006" key="3">
    <source>
        <dbReference type="Google" id="ProtNLM"/>
    </source>
</evidence>
<keyword evidence="2" id="KW-1185">Reference proteome</keyword>
<proteinExistence type="predicted"/>
<reference evidence="1" key="1">
    <citation type="submission" date="2022-07" db="EMBL/GenBank/DDBJ databases">
        <title>Taxonomy of Novel Oxalotrophic and Methylotrophic Bacteria.</title>
        <authorList>
            <person name="Sahin N."/>
            <person name="Tani A."/>
        </authorList>
    </citation>
    <scope>NUCLEOTIDE SEQUENCE</scope>
    <source>
        <strain evidence="1">AM327</strain>
    </source>
</reference>
<dbReference type="EMBL" id="BRVP01000008">
    <property type="protein sequence ID" value="GLB52334.1"/>
    <property type="molecule type" value="Genomic_DNA"/>
</dbReference>